<gene>
    <name evidence="10" type="ORF">PJIAN_4815</name>
</gene>
<evidence type="ECO:0000256" key="6">
    <source>
        <dbReference type="PROSITE-ProRule" id="PRU00552"/>
    </source>
</evidence>
<feature type="domain" description="Helicase C-terminal" evidence="8">
    <location>
        <begin position="231"/>
        <end position="380"/>
    </location>
</feature>
<dbReference type="GO" id="GO:0016787">
    <property type="term" value="F:hydrolase activity"/>
    <property type="evidence" value="ECO:0007669"/>
    <property type="project" value="UniProtKB-KW"/>
</dbReference>
<dbReference type="STRING" id="681398.PJIAN_4815"/>
<evidence type="ECO:0000256" key="1">
    <source>
        <dbReference type="ARBA" id="ARBA00022741"/>
    </source>
</evidence>
<dbReference type="AlphaFoldDB" id="A0A161LG27"/>
<dbReference type="RefSeq" id="WP_068706200.1">
    <property type="nucleotide sequence ID" value="NZ_BDCR01000004.1"/>
</dbReference>
<dbReference type="Proteomes" id="UP000076586">
    <property type="component" value="Unassembled WGS sequence"/>
</dbReference>
<evidence type="ECO:0000256" key="5">
    <source>
        <dbReference type="ARBA" id="ARBA00038437"/>
    </source>
</evidence>
<feature type="short sequence motif" description="Q motif" evidence="6">
    <location>
        <begin position="2"/>
        <end position="30"/>
    </location>
</feature>
<evidence type="ECO:0000256" key="3">
    <source>
        <dbReference type="ARBA" id="ARBA00022806"/>
    </source>
</evidence>
<accession>A0A161LG27</accession>
<dbReference type="InterPro" id="IPR014001">
    <property type="entry name" value="Helicase_ATP-bd"/>
</dbReference>
<dbReference type="InterPro" id="IPR011545">
    <property type="entry name" value="DEAD/DEAH_box_helicase_dom"/>
</dbReference>
<dbReference type="PROSITE" id="PS51195">
    <property type="entry name" value="Q_MOTIF"/>
    <property type="match status" value="1"/>
</dbReference>
<organism evidence="10 11">
    <name type="scientific">Paludibacter jiangxiensis</name>
    <dbReference type="NCBI Taxonomy" id="681398"/>
    <lineage>
        <taxon>Bacteria</taxon>
        <taxon>Pseudomonadati</taxon>
        <taxon>Bacteroidota</taxon>
        <taxon>Bacteroidia</taxon>
        <taxon>Bacteroidales</taxon>
        <taxon>Paludibacteraceae</taxon>
        <taxon>Paludibacter</taxon>
    </lineage>
</organism>
<dbReference type="OrthoDB" id="9785240at2"/>
<evidence type="ECO:0000256" key="4">
    <source>
        <dbReference type="ARBA" id="ARBA00022840"/>
    </source>
</evidence>
<name>A0A161LG27_9BACT</name>
<protein>
    <submittedName>
        <fullName evidence="10">ATP-dependent RNA helicase RhlE</fullName>
    </submittedName>
</protein>
<reference evidence="11" key="1">
    <citation type="submission" date="2016-04" db="EMBL/GenBank/DDBJ databases">
        <title>Draft genome sequence of Paludibacter jiangxiensis strain NM7.</title>
        <authorList>
            <person name="Qiu Y."/>
            <person name="Matsuura N."/>
            <person name="Ohashi A."/>
            <person name="Tourlousse M.D."/>
            <person name="Sekiguchi Y."/>
        </authorList>
    </citation>
    <scope>NUCLEOTIDE SEQUENCE [LARGE SCALE GENOMIC DNA]</scope>
    <source>
        <strain evidence="11">NM7</strain>
    </source>
</reference>
<dbReference type="Gene3D" id="3.40.50.300">
    <property type="entry name" value="P-loop containing nucleotide triphosphate hydrolases"/>
    <property type="match status" value="2"/>
</dbReference>
<feature type="domain" description="DEAD-box RNA helicase Q" evidence="9">
    <location>
        <begin position="2"/>
        <end position="30"/>
    </location>
</feature>
<dbReference type="GO" id="GO:0003676">
    <property type="term" value="F:nucleic acid binding"/>
    <property type="evidence" value="ECO:0007669"/>
    <property type="project" value="InterPro"/>
</dbReference>
<dbReference type="SUPFAM" id="SSF52540">
    <property type="entry name" value="P-loop containing nucleoside triphosphate hydrolases"/>
    <property type="match status" value="1"/>
</dbReference>
<dbReference type="InterPro" id="IPR027417">
    <property type="entry name" value="P-loop_NTPase"/>
</dbReference>
<keyword evidence="1" id="KW-0547">Nucleotide-binding</keyword>
<dbReference type="PROSITE" id="PS51192">
    <property type="entry name" value="HELICASE_ATP_BIND_1"/>
    <property type="match status" value="1"/>
</dbReference>
<dbReference type="Pfam" id="PF00270">
    <property type="entry name" value="DEAD"/>
    <property type="match status" value="1"/>
</dbReference>
<sequence>MTTFKELNLNTPLLNALDDSGYVHPTTIQEKAFPVAMSGRDVVGIAQTGTGKTVAFLLPCLRQWKFTKEKHPQILILVPTRELVLQVVEEAKKLAAYTNIRVAGVYGGVNMSKQVLLVKDGVDLLVATPGRLLDLTLNGVIRLKSVKRLIIDEVDEIMDLGFRPQLVRIFDLLPTKRQNLLFSATLTEEVETLMHDFFDTPERIEAAPMGTPLDKITQSAYLLPNFNSKINMLKLMLSHSKQYKRVLVFALTKKLADNIYERISEVFEDEIGVIHSNKAQNNRFETVRRFQEGSYRVLIATDLIARGLDIADVSHVINFDMPDEPELYIHRIGRTGRADKEGTAVSLVSPAEEERQLAVEELMQYQIPMHELPEELELSAVLTPDELEKKITKNIRLKLTNPLKGGGAFHEKIDKNKKVNQKVRHVELMRIKYGKPKKRKPKQ</sequence>
<dbReference type="CDD" id="cd00268">
    <property type="entry name" value="DEADc"/>
    <property type="match status" value="1"/>
</dbReference>
<dbReference type="PANTHER" id="PTHR47959">
    <property type="entry name" value="ATP-DEPENDENT RNA HELICASE RHLE-RELATED"/>
    <property type="match status" value="1"/>
</dbReference>
<evidence type="ECO:0000259" key="9">
    <source>
        <dbReference type="PROSITE" id="PS51195"/>
    </source>
</evidence>
<keyword evidence="4" id="KW-0067">ATP-binding</keyword>
<dbReference type="PROSITE" id="PS51194">
    <property type="entry name" value="HELICASE_CTER"/>
    <property type="match status" value="1"/>
</dbReference>
<proteinExistence type="inferred from homology"/>
<dbReference type="EMBL" id="BDCR01000004">
    <property type="protein sequence ID" value="GAT64265.1"/>
    <property type="molecule type" value="Genomic_DNA"/>
</dbReference>
<evidence type="ECO:0000259" key="8">
    <source>
        <dbReference type="PROSITE" id="PS51194"/>
    </source>
</evidence>
<keyword evidence="11" id="KW-1185">Reference proteome</keyword>
<dbReference type="InterPro" id="IPR014014">
    <property type="entry name" value="RNA_helicase_DEAD_Q_motif"/>
</dbReference>
<dbReference type="GO" id="GO:0005829">
    <property type="term" value="C:cytosol"/>
    <property type="evidence" value="ECO:0007669"/>
    <property type="project" value="TreeGrafter"/>
</dbReference>
<dbReference type="SMART" id="SM00490">
    <property type="entry name" value="HELICc"/>
    <property type="match status" value="1"/>
</dbReference>
<feature type="domain" description="Helicase ATP-binding" evidence="7">
    <location>
        <begin position="33"/>
        <end position="204"/>
    </location>
</feature>
<dbReference type="GO" id="GO:0003724">
    <property type="term" value="F:RNA helicase activity"/>
    <property type="evidence" value="ECO:0007669"/>
    <property type="project" value="InterPro"/>
</dbReference>
<evidence type="ECO:0000313" key="10">
    <source>
        <dbReference type="EMBL" id="GAT64265.1"/>
    </source>
</evidence>
<dbReference type="SMART" id="SM00487">
    <property type="entry name" value="DEXDc"/>
    <property type="match status" value="1"/>
</dbReference>
<evidence type="ECO:0000313" key="11">
    <source>
        <dbReference type="Proteomes" id="UP000076586"/>
    </source>
</evidence>
<keyword evidence="2" id="KW-0378">Hydrolase</keyword>
<dbReference type="InterPro" id="IPR044742">
    <property type="entry name" value="DEAD/DEAH_RhlB"/>
</dbReference>
<comment type="caution">
    <text evidence="10">The sequence shown here is derived from an EMBL/GenBank/DDBJ whole genome shotgun (WGS) entry which is preliminary data.</text>
</comment>
<dbReference type="CDD" id="cd18787">
    <property type="entry name" value="SF2_C_DEAD"/>
    <property type="match status" value="1"/>
</dbReference>
<evidence type="ECO:0000259" key="7">
    <source>
        <dbReference type="PROSITE" id="PS51192"/>
    </source>
</evidence>
<evidence type="ECO:0000256" key="2">
    <source>
        <dbReference type="ARBA" id="ARBA00022801"/>
    </source>
</evidence>
<comment type="similarity">
    <text evidence="5">Belongs to the DEAD box helicase family.</text>
</comment>
<keyword evidence="3 10" id="KW-0347">Helicase</keyword>
<dbReference type="Pfam" id="PF00271">
    <property type="entry name" value="Helicase_C"/>
    <property type="match status" value="1"/>
</dbReference>
<dbReference type="InterPro" id="IPR050079">
    <property type="entry name" value="DEAD_box_RNA_helicase"/>
</dbReference>
<dbReference type="InterPro" id="IPR001650">
    <property type="entry name" value="Helicase_C-like"/>
</dbReference>
<reference evidence="11" key="2">
    <citation type="journal article" date="2017" name="Genome Announc.">
        <title>Draft genome sequence of Paludibacter jiangxiensis NM7(T), a propionate-producing fermentative bacterium.</title>
        <authorList>
            <person name="Qiu Y.-L."/>
            <person name="Tourlousse D.M."/>
            <person name="Matsuura N."/>
            <person name="Ohashi A."/>
            <person name="Sekiguchi Y."/>
        </authorList>
    </citation>
    <scope>NUCLEOTIDE SEQUENCE [LARGE SCALE GENOMIC DNA]</scope>
    <source>
        <strain evidence="11">NM7</strain>
    </source>
</reference>
<dbReference type="GO" id="GO:0005524">
    <property type="term" value="F:ATP binding"/>
    <property type="evidence" value="ECO:0007669"/>
    <property type="project" value="UniProtKB-KW"/>
</dbReference>
<dbReference type="PANTHER" id="PTHR47959:SF13">
    <property type="entry name" value="ATP-DEPENDENT RNA HELICASE RHLE"/>
    <property type="match status" value="1"/>
</dbReference>